<dbReference type="VEuPathDB" id="VectorBase:GAUT032733"/>
<feature type="coiled-coil region" evidence="1">
    <location>
        <begin position="64"/>
        <end position="126"/>
    </location>
</feature>
<feature type="compositionally biased region" description="Low complexity" evidence="2">
    <location>
        <begin position="1479"/>
        <end position="1488"/>
    </location>
</feature>
<feature type="region of interest" description="Disordered" evidence="2">
    <location>
        <begin position="748"/>
        <end position="797"/>
    </location>
</feature>
<organism evidence="3 4">
    <name type="scientific">Glossina austeni</name>
    <name type="common">Savannah tsetse fly</name>
    <dbReference type="NCBI Taxonomy" id="7395"/>
    <lineage>
        <taxon>Eukaryota</taxon>
        <taxon>Metazoa</taxon>
        <taxon>Ecdysozoa</taxon>
        <taxon>Arthropoda</taxon>
        <taxon>Hexapoda</taxon>
        <taxon>Insecta</taxon>
        <taxon>Pterygota</taxon>
        <taxon>Neoptera</taxon>
        <taxon>Endopterygota</taxon>
        <taxon>Diptera</taxon>
        <taxon>Brachycera</taxon>
        <taxon>Muscomorpha</taxon>
        <taxon>Hippoboscoidea</taxon>
        <taxon>Glossinidae</taxon>
        <taxon>Glossina</taxon>
    </lineage>
</organism>
<evidence type="ECO:0000256" key="2">
    <source>
        <dbReference type="SAM" id="MobiDB-lite"/>
    </source>
</evidence>
<reference evidence="3" key="1">
    <citation type="submission" date="2020-05" db="UniProtKB">
        <authorList>
            <consortium name="EnsemblMetazoa"/>
        </authorList>
    </citation>
    <scope>IDENTIFICATION</scope>
    <source>
        <strain evidence="3">TTRI</strain>
    </source>
</reference>
<feature type="region of interest" description="Disordered" evidence="2">
    <location>
        <begin position="472"/>
        <end position="497"/>
    </location>
</feature>
<evidence type="ECO:0000256" key="1">
    <source>
        <dbReference type="SAM" id="Coils"/>
    </source>
</evidence>
<keyword evidence="4" id="KW-1185">Reference proteome</keyword>
<feature type="region of interest" description="Disordered" evidence="2">
    <location>
        <begin position="833"/>
        <end position="867"/>
    </location>
</feature>
<name>A0A1A9VCB0_GLOAU</name>
<feature type="region of interest" description="Disordered" evidence="2">
    <location>
        <begin position="1479"/>
        <end position="1503"/>
    </location>
</feature>
<sequence>MPVDESFNYNDINLDWMQDEKPPKVLSPKRCDNLLTGSGSPPKKFNKTKAGKKRAELAKRIHDTDSLITQIQQLKRDKQKLEEDFGNFQKSANNVQELYTEANEKLTITRRNLQELEENYKTLHSEMIDQKLGYDQLLDLQEKEKSRPLDYDELVIKYLKIIQRFEESQGSLKWQDNRTSDDLKRYCSNKNLKIPASCSPKKLRAKLKMKKLEKSTQCELWQQEPSKSHFIESKDQATQCQVELRTQGTQHISTMTTRGTSTSCFIKQRHVGTSFPDPKLQPSVEEILSEFEKWDVTPISPLVDPQMDGEKKSYNTIGTCTWLCNIRKQIDYLSTRAATRPLSHQLDEAIKQEVSTPMGSPTPTHIRNVHTLQGDLPSTNKAEQNSTNITVQQENFKKSALDYLNTTAFDDLWQVFGKMIFSLIQPRNASMPSAFSNANLNLINSSSLQVPSFNQQEFHTWLRELYENTRRNREETNNLGPRKTSQSITTESSSQTFEEEVQSQEKMDYGLLKFGNSLTGKHKREQIIKPLPRCNYQKGGTCSRNVGQQTEVVNDSCFSSLNLKSLDDSNSITDEEISHLNLAVEQGQATISSDVRISSSKNKFDSLTEKILELFPKAKLNKTEQKILKKLLKKAREPKKKETRRKLKTAGLSNELNAVDFLTNLPNFAITSDKKSNDEYEGVFNVSPKPIQDDFVFIKPSDKVRRKACNKIKELFGDDTETESDEEVEISNEQRNKELKRTYCKEARSFRENENNTQMDHLQRRQDSEQTPSILVSNKIERKFQSPTKADGNKEKSNICRKDYKESETSNGTNCLNLALTSTGSTLLNQPLSISHGEHLPQDMSTTVSKESEDESNEAKELRRETSATNNCHNILAEPLRQEISTKKLQENHMCEQSCNESTKIEAFPYKSLDDSEKPIFNDRYKKTNDVEEAQKLLNNADKTTESTNCESKELASFSDSQGLLFVNVDRTLEEDLELSSEDENEIFTINEKPEQHLTDNIICRNFQATLDEDFEIETVEKTKEESLNILQAGFEMSSYVENCKTEIVEEELNEALTNLSESKHVVNPVLYETSKKNEENVKKKQEKEGKNQDAALTPIDNDCNVIERRERMSGFDASLAASLSDSNNVANDLKESPESPNLCTYAENELIIDEDYVELAKERNDSNCTISSIEDLNDASILPILDATTCQEMLTDSVCNIVSDILNERCLEAADVSPPEKSRKKGRKRKNELESETMVPRKCSARLQAKRLKLENTLNLKSIPVELGKYTTPIKHSNNFRKPTAKRSMKDEAEDLCKKEEIHQQVGFFKEKEKTIKDKKGEEGIPLQFGFFKEREEEETITKDCTREEIIPLQLGFFKEREKEMLTKYNKRDEEEITLKSGFIKERNEEIITKNNKIEEEIPLKFSFFKEREKEMPTKFDTREVEIAGSSKLLSKNVSDSKDVSDEAPTEPHDFKEHEEVQYAKTTSFYTAKDSTNISSTSSIDTTFYESPQSPPPLDSSVTHPSTILIPLELNANLLSQISNKPLIDRLIDFYDHKHFIHINFKSRRKLGKTSDERVISHLKEYCLSNIFTDSNACELIERLKNVTSDYKEICSSLIHMAKELPASNVEEKDLPPVIQEKPPWHLSQSLQGLFVVLRHFFNEESEFCNLLTAEIDAILFNCLQNQKISLQGAINLTQLYLLAVSLQENQLDKHPARLFIANCIYYHTLKAIPMILEVLMWYPTVLPPREDRTYDRSDPLITVIQHILMNTKYDMNNKELRGKKLISKLRYEYHFTPFEPKRDDVINNLVEHLKANKADNIDLAFSLLAKRMSPDETEKCILNSHLLPMANEFYNFVSESEDYDSLVIALLDVISKIVKPFPLRRDIQIYLNLFSIFLNLIDRPAIQEAALCAILRLQRFGYVNCYQLIRHYDPMHELNPSTEAMLKTFLYRKPLKFWKAVRFQSKT</sequence>
<proteinExistence type="predicted"/>
<accession>A0A1A9VCB0</accession>
<dbReference type="STRING" id="7395.A0A1A9VCB0"/>
<feature type="region of interest" description="Disordered" evidence="2">
    <location>
        <begin position="1217"/>
        <end position="1240"/>
    </location>
</feature>
<evidence type="ECO:0000313" key="3">
    <source>
        <dbReference type="EnsemblMetazoa" id="GAUT032733-PA"/>
    </source>
</evidence>
<feature type="compositionally biased region" description="Basic and acidic residues" evidence="2">
    <location>
        <begin position="1078"/>
        <end position="1092"/>
    </location>
</feature>
<dbReference type="EnsemblMetazoa" id="GAUT032733-RA">
    <property type="protein sequence ID" value="GAUT032733-PA"/>
    <property type="gene ID" value="GAUT032733"/>
</dbReference>
<evidence type="ECO:0000313" key="4">
    <source>
        <dbReference type="Proteomes" id="UP000078200"/>
    </source>
</evidence>
<feature type="compositionally biased region" description="Low complexity" evidence="2">
    <location>
        <begin position="484"/>
        <end position="496"/>
    </location>
</feature>
<feature type="region of interest" description="Disordered" evidence="2">
    <location>
        <begin position="1078"/>
        <end position="1097"/>
    </location>
</feature>
<dbReference type="Proteomes" id="UP000078200">
    <property type="component" value="Unassembled WGS sequence"/>
</dbReference>
<feature type="compositionally biased region" description="Basic and acidic residues" evidence="2">
    <location>
        <begin position="857"/>
        <end position="866"/>
    </location>
</feature>
<keyword evidence="1" id="KW-0175">Coiled coil</keyword>
<protein>
    <submittedName>
        <fullName evidence="3">Uncharacterized protein</fullName>
    </submittedName>
</protein>